<feature type="transmembrane region" description="Helical" evidence="11">
    <location>
        <begin position="78"/>
        <end position="102"/>
    </location>
</feature>
<keyword evidence="10 11" id="KW-0066">ATP synthesis</keyword>
<sequence>MEINIDQIIYWEWGFIKLNATLVYSWAVMVVLVSISWFVSRDLTEGTGISRKQALIESLVVVIQKQIEETTQEKTDRYLPFIGTLFLFILVSNLISVIPGVYPPTASLSTTAALAISVFVAVPIFGIGSRGVKSYFENYVKPTPLMLPFNIIGELSRTLALAVRLFGNIMSGSLIVAILLGLSPLFFPVVMQAFGLLIGVIQAYVFAILALVYIASASRIHNSEEADSTEIINPQNR</sequence>
<reference evidence="13" key="1">
    <citation type="submission" date="2022-01" db="EMBL/GenBank/DDBJ databases">
        <authorList>
            <person name="Wang Y."/>
        </authorList>
    </citation>
    <scope>NUCLEOTIDE SEQUENCE</scope>
    <source>
        <strain evidence="13">WB101</strain>
    </source>
</reference>
<dbReference type="SUPFAM" id="SSF81336">
    <property type="entry name" value="F1F0 ATP synthase subunit A"/>
    <property type="match status" value="1"/>
</dbReference>
<comment type="caution">
    <text evidence="13">The sequence shown here is derived from an EMBL/GenBank/DDBJ whole genome shotgun (WGS) entry which is preliminary data.</text>
</comment>
<dbReference type="HAMAP" id="MF_01393">
    <property type="entry name" value="ATP_synth_a_bact"/>
    <property type="match status" value="1"/>
</dbReference>
<dbReference type="PANTHER" id="PTHR42823">
    <property type="entry name" value="ATP SYNTHASE SUBUNIT A, CHLOROPLASTIC"/>
    <property type="match status" value="1"/>
</dbReference>
<dbReference type="InterPro" id="IPR017692">
    <property type="entry name" value="Alt_ATP_synth_F0_Asu"/>
</dbReference>
<dbReference type="InterPro" id="IPR000568">
    <property type="entry name" value="ATP_synth_F0_asu"/>
</dbReference>
<keyword evidence="5 11" id="KW-0812">Transmembrane</keyword>
<evidence type="ECO:0000256" key="4">
    <source>
        <dbReference type="ARBA" id="ARBA00022547"/>
    </source>
</evidence>
<keyword evidence="6 11" id="KW-0375">Hydrogen ion transport</keyword>
<dbReference type="Proteomes" id="UP001165366">
    <property type="component" value="Unassembled WGS sequence"/>
</dbReference>
<evidence type="ECO:0000256" key="11">
    <source>
        <dbReference type="HAMAP-Rule" id="MF_01393"/>
    </source>
</evidence>
<comment type="similarity">
    <text evidence="2 11 12">Belongs to the ATPase A chain family.</text>
</comment>
<evidence type="ECO:0000256" key="10">
    <source>
        <dbReference type="ARBA" id="ARBA00023310"/>
    </source>
</evidence>
<keyword evidence="9 11" id="KW-0472">Membrane</keyword>
<reference evidence="13" key="2">
    <citation type="submission" date="2024-05" db="EMBL/GenBank/DDBJ databases">
        <title>Rhodohalobacter halophilus gen. nov., sp. nov., a moderately halophilic member of the family Balneolaceae.</title>
        <authorList>
            <person name="Xia J."/>
        </authorList>
    </citation>
    <scope>NUCLEOTIDE SEQUENCE</scope>
    <source>
        <strain evidence="13">WB101</strain>
    </source>
</reference>
<evidence type="ECO:0000313" key="13">
    <source>
        <dbReference type="EMBL" id="MCG2587325.1"/>
    </source>
</evidence>
<evidence type="ECO:0000256" key="3">
    <source>
        <dbReference type="ARBA" id="ARBA00022448"/>
    </source>
</evidence>
<evidence type="ECO:0000256" key="7">
    <source>
        <dbReference type="ARBA" id="ARBA00022989"/>
    </source>
</evidence>
<keyword evidence="3 11" id="KW-0813">Transport</keyword>
<dbReference type="PANTHER" id="PTHR42823:SF3">
    <property type="entry name" value="ATP SYNTHASE SUBUNIT A, CHLOROPLASTIC"/>
    <property type="match status" value="1"/>
</dbReference>
<gene>
    <name evidence="11" type="primary">atpB</name>
    <name evidence="13" type="ORF">L6773_02020</name>
</gene>
<keyword evidence="11" id="KW-1003">Cell membrane</keyword>
<dbReference type="InterPro" id="IPR023011">
    <property type="entry name" value="ATP_synth_F0_asu_AS"/>
</dbReference>
<keyword evidence="7 11" id="KW-1133">Transmembrane helix</keyword>
<proteinExistence type="inferred from homology"/>
<keyword evidence="14" id="KW-1185">Reference proteome</keyword>
<dbReference type="NCBIfam" id="NF004481">
    <property type="entry name" value="PRK05815.2-3"/>
    <property type="match status" value="1"/>
</dbReference>
<name>A0ABS9K8Z4_9BACT</name>
<accession>A0ABS9K8Z4</accession>
<evidence type="ECO:0000256" key="9">
    <source>
        <dbReference type="ARBA" id="ARBA00023136"/>
    </source>
</evidence>
<dbReference type="Gene3D" id="1.20.120.220">
    <property type="entry name" value="ATP synthase, F0 complex, subunit A"/>
    <property type="match status" value="1"/>
</dbReference>
<dbReference type="PRINTS" id="PR00123">
    <property type="entry name" value="ATPASEA"/>
</dbReference>
<evidence type="ECO:0000256" key="8">
    <source>
        <dbReference type="ARBA" id="ARBA00023065"/>
    </source>
</evidence>
<dbReference type="InterPro" id="IPR045082">
    <property type="entry name" value="ATP_syn_F0_a_bact/chloroplast"/>
</dbReference>
<dbReference type="NCBIfam" id="TIGR03306">
    <property type="entry name" value="altF1_A"/>
    <property type="match status" value="1"/>
</dbReference>
<keyword evidence="8 11" id="KW-0406">Ion transport</keyword>
<dbReference type="RefSeq" id="WP_237852164.1">
    <property type="nucleotide sequence ID" value="NZ_JAKLWS010000001.1"/>
</dbReference>
<evidence type="ECO:0000256" key="2">
    <source>
        <dbReference type="ARBA" id="ARBA00006810"/>
    </source>
</evidence>
<feature type="transmembrane region" description="Helical" evidence="11">
    <location>
        <begin position="20"/>
        <end position="39"/>
    </location>
</feature>
<dbReference type="EMBL" id="JAKLWS010000001">
    <property type="protein sequence ID" value="MCG2587325.1"/>
    <property type="molecule type" value="Genomic_DNA"/>
</dbReference>
<evidence type="ECO:0000256" key="1">
    <source>
        <dbReference type="ARBA" id="ARBA00004141"/>
    </source>
</evidence>
<comment type="subcellular location">
    <subcellularLocation>
        <location evidence="11 12">Cell membrane</location>
        <topology evidence="11 12">Multi-pass membrane protein</topology>
    </subcellularLocation>
    <subcellularLocation>
        <location evidence="1">Membrane</location>
        <topology evidence="1">Multi-pass membrane protein</topology>
    </subcellularLocation>
</comment>
<protein>
    <recommendedName>
        <fullName evidence="11 12">ATP synthase subunit a</fullName>
    </recommendedName>
    <alternativeName>
        <fullName evidence="11">ATP synthase F0 sector subunit a</fullName>
    </alternativeName>
    <alternativeName>
        <fullName evidence="11">F-ATPase subunit 6</fullName>
    </alternativeName>
</protein>
<feature type="transmembrane region" description="Helical" evidence="11">
    <location>
        <begin position="193"/>
        <end position="215"/>
    </location>
</feature>
<evidence type="ECO:0000313" key="14">
    <source>
        <dbReference type="Proteomes" id="UP001165366"/>
    </source>
</evidence>
<dbReference type="NCBIfam" id="TIGR01131">
    <property type="entry name" value="ATP_synt_6_or_A"/>
    <property type="match status" value="1"/>
</dbReference>
<dbReference type="PROSITE" id="PS00449">
    <property type="entry name" value="ATPASE_A"/>
    <property type="match status" value="1"/>
</dbReference>
<dbReference type="CDD" id="cd00310">
    <property type="entry name" value="ATP-synt_Fo_a_6"/>
    <property type="match status" value="1"/>
</dbReference>
<evidence type="ECO:0000256" key="12">
    <source>
        <dbReference type="RuleBase" id="RU000483"/>
    </source>
</evidence>
<dbReference type="Pfam" id="PF00119">
    <property type="entry name" value="ATP-synt_A"/>
    <property type="match status" value="1"/>
</dbReference>
<dbReference type="InterPro" id="IPR035908">
    <property type="entry name" value="F0_ATP_A_sf"/>
</dbReference>
<evidence type="ECO:0000256" key="5">
    <source>
        <dbReference type="ARBA" id="ARBA00022692"/>
    </source>
</evidence>
<feature type="transmembrane region" description="Helical" evidence="11">
    <location>
        <begin position="108"/>
        <end position="127"/>
    </location>
</feature>
<comment type="function">
    <text evidence="11 12">Key component of the proton channel; it plays a direct role in the translocation of protons across the membrane.</text>
</comment>
<evidence type="ECO:0000256" key="6">
    <source>
        <dbReference type="ARBA" id="ARBA00022781"/>
    </source>
</evidence>
<organism evidence="13 14">
    <name type="scientific">Rhodohalobacter sulfatireducens</name>
    <dbReference type="NCBI Taxonomy" id="2911366"/>
    <lineage>
        <taxon>Bacteria</taxon>
        <taxon>Pseudomonadati</taxon>
        <taxon>Balneolota</taxon>
        <taxon>Balneolia</taxon>
        <taxon>Balneolales</taxon>
        <taxon>Balneolaceae</taxon>
        <taxon>Rhodohalobacter</taxon>
    </lineage>
</organism>
<feature type="transmembrane region" description="Helical" evidence="11">
    <location>
        <begin position="165"/>
        <end position="187"/>
    </location>
</feature>
<keyword evidence="4 11" id="KW-0138">CF(0)</keyword>